<dbReference type="EMBL" id="BTRK01000006">
    <property type="protein sequence ID" value="GMR58749.1"/>
    <property type="molecule type" value="Genomic_DNA"/>
</dbReference>
<protein>
    <submittedName>
        <fullName evidence="1">Uncharacterized protein</fullName>
    </submittedName>
</protein>
<evidence type="ECO:0000313" key="2">
    <source>
        <dbReference type="Proteomes" id="UP001328107"/>
    </source>
</evidence>
<feature type="non-terminal residue" evidence="1">
    <location>
        <position position="1"/>
    </location>
</feature>
<feature type="non-terminal residue" evidence="1">
    <location>
        <position position="72"/>
    </location>
</feature>
<dbReference type="Proteomes" id="UP001328107">
    <property type="component" value="Unassembled WGS sequence"/>
</dbReference>
<evidence type="ECO:0000313" key="1">
    <source>
        <dbReference type="EMBL" id="GMR58749.1"/>
    </source>
</evidence>
<name>A0AAN5DB64_9BILA</name>
<reference evidence="2" key="1">
    <citation type="submission" date="2022-10" db="EMBL/GenBank/DDBJ databases">
        <title>Genome assembly of Pristionchus species.</title>
        <authorList>
            <person name="Yoshida K."/>
            <person name="Sommer R.J."/>
        </authorList>
    </citation>
    <scope>NUCLEOTIDE SEQUENCE [LARGE SCALE GENOMIC DNA]</scope>
    <source>
        <strain evidence="2">RS5460</strain>
    </source>
</reference>
<accession>A0AAN5DB64</accession>
<comment type="caution">
    <text evidence="1">The sequence shown here is derived from an EMBL/GenBank/DDBJ whole genome shotgun (WGS) entry which is preliminary data.</text>
</comment>
<dbReference type="AlphaFoldDB" id="A0AAN5DB64"/>
<keyword evidence="2" id="KW-1185">Reference proteome</keyword>
<gene>
    <name evidence="1" type="ORF">PMAYCL1PPCAC_28944</name>
</gene>
<proteinExistence type="predicted"/>
<sequence>ASNPFNRTLVPISLQCFDYDVTSDVSNNNILKTFMNCPLDASFCVKSYHQIQVFNGFSYLESRNCANGQICQ</sequence>
<organism evidence="1 2">
    <name type="scientific">Pristionchus mayeri</name>
    <dbReference type="NCBI Taxonomy" id="1317129"/>
    <lineage>
        <taxon>Eukaryota</taxon>
        <taxon>Metazoa</taxon>
        <taxon>Ecdysozoa</taxon>
        <taxon>Nematoda</taxon>
        <taxon>Chromadorea</taxon>
        <taxon>Rhabditida</taxon>
        <taxon>Rhabditina</taxon>
        <taxon>Diplogasteromorpha</taxon>
        <taxon>Diplogasteroidea</taxon>
        <taxon>Neodiplogasteridae</taxon>
        <taxon>Pristionchus</taxon>
    </lineage>
</organism>